<evidence type="ECO:0000313" key="4">
    <source>
        <dbReference type="EMBL" id="OBY09289.1"/>
    </source>
</evidence>
<dbReference type="InterPro" id="IPR025668">
    <property type="entry name" value="Tnp_DDE_dom"/>
</dbReference>
<dbReference type="Pfam" id="PF13751">
    <property type="entry name" value="DDE_Tnp_1_6"/>
    <property type="match status" value="1"/>
</dbReference>
<organism evidence="4 5">
    <name type="scientific">Clostridium paraputrificum</name>
    <dbReference type="NCBI Taxonomy" id="29363"/>
    <lineage>
        <taxon>Bacteria</taxon>
        <taxon>Bacillati</taxon>
        <taxon>Bacillota</taxon>
        <taxon>Clostridia</taxon>
        <taxon>Eubacteriales</taxon>
        <taxon>Clostridiaceae</taxon>
        <taxon>Clostridium</taxon>
    </lineage>
</organism>
<dbReference type="NCBIfam" id="NF033551">
    <property type="entry name" value="transpos_IS1182"/>
    <property type="match status" value="1"/>
</dbReference>
<evidence type="ECO:0000256" key="1">
    <source>
        <dbReference type="SAM" id="MobiDB-lite"/>
    </source>
</evidence>
<evidence type="ECO:0000313" key="5">
    <source>
        <dbReference type="Proteomes" id="UP000092714"/>
    </source>
</evidence>
<evidence type="ECO:0000259" key="2">
    <source>
        <dbReference type="Pfam" id="PF05598"/>
    </source>
</evidence>
<gene>
    <name evidence="4" type="ORF">CP373A1_00025</name>
</gene>
<dbReference type="Proteomes" id="UP000092714">
    <property type="component" value="Unassembled WGS sequence"/>
</dbReference>
<dbReference type="InterPro" id="IPR047629">
    <property type="entry name" value="IS1182_transpos"/>
</dbReference>
<dbReference type="eggNOG" id="COG3039">
    <property type="taxonomic scope" value="Bacteria"/>
</dbReference>
<protein>
    <submittedName>
        <fullName evidence="4">Transposase</fullName>
    </submittedName>
</protein>
<dbReference type="OrthoDB" id="9789070at2"/>
<proteinExistence type="predicted"/>
<reference evidence="4 5" key="1">
    <citation type="submission" date="2016-06" db="EMBL/GenBank/DDBJ databases">
        <authorList>
            <person name="Kjaerup R.B."/>
            <person name="Dalgaard T.S."/>
            <person name="Juul-Madsen H.R."/>
        </authorList>
    </citation>
    <scope>NUCLEOTIDE SEQUENCE [LARGE SCALE GENOMIC DNA]</scope>
    <source>
        <strain evidence="4 5">373-A1</strain>
    </source>
</reference>
<dbReference type="PANTHER" id="PTHR33408:SF2">
    <property type="entry name" value="TRANSPOSASE DDE DOMAIN-CONTAINING PROTEIN"/>
    <property type="match status" value="1"/>
</dbReference>
<keyword evidence="5" id="KW-1185">Reference proteome</keyword>
<sequence length="490" mass="57749">MMTRRDIDNRLQIEFNSVDALVPENHLIRKIDAALDFNFIYDEVAELYSAFGAPSIDPVVLIKIVMIQYLFGIPSMRQTIREIEVNIAYRWFIGYSFTEKIPHFSTFNKNYERRFKNTDLFNNIFTEILEQANKHGFIDLSEIYIDSTHIKASANKKKYTKKEIDVEAKRYQEELEKEIDEDRKNHGKKPLKKENKPTETKVVTESNTDPDSGMFFKNEKEKCFAYSAHTACDKNNYILEFDITAGNVHDSVGFIDLYKKLKDRFSTDEIIAIAMDAGYITPYICKELLEDNILPSLPYKRPMTKDGFFKKYEYVYDEANDCYICPNFKILKYSTTNRDGYREYKSNPCECSKCPYLNKCTNSKNNQKVITHHIWQKFIDEANHLRHDKYVKSVYKARKETIERVFADAKEKHGMRYTHLRSLAKITMEVTLIYACMNLKKMANRLWKRRDSYRSDSTFSNCIIKIYSLILNLITKSIFSNLRKCFLSTI</sequence>
<comment type="caution">
    <text evidence="4">The sequence shown here is derived from an EMBL/GenBank/DDBJ whole genome shotgun (WGS) entry which is preliminary data.</text>
</comment>
<dbReference type="EMBL" id="MAPZ01000041">
    <property type="protein sequence ID" value="OBY09289.1"/>
    <property type="molecule type" value="Genomic_DNA"/>
</dbReference>
<accession>A0A1B8RKA2</accession>
<feature type="domain" description="Transposase DDE" evidence="3">
    <location>
        <begin position="324"/>
        <end position="443"/>
    </location>
</feature>
<name>A0A1B8RKA2_9CLOT</name>
<feature type="region of interest" description="Disordered" evidence="1">
    <location>
        <begin position="177"/>
        <end position="207"/>
    </location>
</feature>
<dbReference type="RefSeq" id="WP_027096718.1">
    <property type="nucleotide sequence ID" value="NZ_JAQLHL010000015.1"/>
</dbReference>
<dbReference type="AlphaFoldDB" id="A0A1B8RKA2"/>
<feature type="domain" description="Transposase InsH N-terminal" evidence="2">
    <location>
        <begin position="17"/>
        <end position="113"/>
    </location>
</feature>
<dbReference type="GeneID" id="42774558"/>
<evidence type="ECO:0000259" key="3">
    <source>
        <dbReference type="Pfam" id="PF13751"/>
    </source>
</evidence>
<dbReference type="InterPro" id="IPR008490">
    <property type="entry name" value="Transposase_InsH_N"/>
</dbReference>
<dbReference type="Pfam" id="PF05598">
    <property type="entry name" value="DUF772"/>
    <property type="match status" value="1"/>
</dbReference>
<dbReference type="PANTHER" id="PTHR33408">
    <property type="entry name" value="TRANSPOSASE"/>
    <property type="match status" value="1"/>
</dbReference>